<dbReference type="InterPro" id="IPR042533">
    <property type="entry name" value="Nucleoporin_Nup155_C_1"/>
</dbReference>
<protein>
    <recommendedName>
        <fullName evidence="17">Nucleoporin Nup133/Nup155-like N-terminal domain-containing protein</fullName>
    </recommendedName>
</protein>
<evidence type="ECO:0000256" key="10">
    <source>
        <dbReference type="ARBA" id="ARBA00023136"/>
    </source>
</evidence>
<dbReference type="PANTHER" id="PTHR10350:SF6">
    <property type="entry name" value="NUCLEAR PORE COMPLEX PROTEIN NUP155"/>
    <property type="match status" value="1"/>
</dbReference>
<feature type="region of interest" description="Disordered" evidence="12">
    <location>
        <begin position="1"/>
        <end position="25"/>
    </location>
</feature>
<name>A0A1X7RUY0_ZYMT9</name>
<dbReference type="FunFam" id="1.20.58.1780:FF:000003">
    <property type="entry name" value="Non-repetitive nucleoporin, putative"/>
    <property type="match status" value="1"/>
</dbReference>
<evidence type="ECO:0000256" key="4">
    <source>
        <dbReference type="ARBA" id="ARBA00007373"/>
    </source>
</evidence>
<reference evidence="15 16" key="1">
    <citation type="submission" date="2016-06" db="EMBL/GenBank/DDBJ databases">
        <authorList>
            <person name="Kjaerup R.B."/>
            <person name="Dalgaard T.S."/>
            <person name="Juul-Madsen H.R."/>
        </authorList>
    </citation>
    <scope>NUCLEOTIDE SEQUENCE [LARGE SCALE GENOMIC DNA]</scope>
</reference>
<keyword evidence="9" id="KW-0906">Nuclear pore complex</keyword>
<feature type="domain" description="Nucleoporin Nup133/Nup155-like N-terminal" evidence="14">
    <location>
        <begin position="112"/>
        <end position="566"/>
    </location>
</feature>
<dbReference type="PANTHER" id="PTHR10350">
    <property type="entry name" value="NUCLEAR PORE COMPLEX PROTEIN NUP155"/>
    <property type="match status" value="1"/>
</dbReference>
<dbReference type="GO" id="GO:0006405">
    <property type="term" value="P:RNA export from nucleus"/>
    <property type="evidence" value="ECO:0007669"/>
    <property type="project" value="TreeGrafter"/>
</dbReference>
<organism evidence="15 16">
    <name type="scientific">Zymoseptoria tritici (strain ST99CH_3D7)</name>
    <dbReference type="NCBI Taxonomy" id="1276538"/>
    <lineage>
        <taxon>Eukaryota</taxon>
        <taxon>Fungi</taxon>
        <taxon>Dikarya</taxon>
        <taxon>Ascomycota</taxon>
        <taxon>Pezizomycotina</taxon>
        <taxon>Dothideomycetes</taxon>
        <taxon>Dothideomycetidae</taxon>
        <taxon>Mycosphaerellales</taxon>
        <taxon>Mycosphaerellaceae</taxon>
        <taxon>Zymoseptoria</taxon>
    </lineage>
</organism>
<feature type="compositionally biased region" description="Polar residues" evidence="12">
    <location>
        <begin position="438"/>
        <end position="458"/>
    </location>
</feature>
<dbReference type="GO" id="GO:0031965">
    <property type="term" value="C:nuclear membrane"/>
    <property type="evidence" value="ECO:0007669"/>
    <property type="project" value="UniProtKB-SubCell"/>
</dbReference>
<dbReference type="Gene3D" id="1.20.120.1880">
    <property type="entry name" value="Nucleoporin, helical C-terminal domain"/>
    <property type="match status" value="1"/>
</dbReference>
<keyword evidence="7" id="KW-0653">Protein transport</keyword>
<dbReference type="GO" id="GO:0044611">
    <property type="term" value="C:nuclear pore inner ring"/>
    <property type="evidence" value="ECO:0007669"/>
    <property type="project" value="TreeGrafter"/>
</dbReference>
<evidence type="ECO:0000256" key="11">
    <source>
        <dbReference type="ARBA" id="ARBA00023242"/>
    </source>
</evidence>
<evidence type="ECO:0000256" key="6">
    <source>
        <dbReference type="ARBA" id="ARBA00022816"/>
    </source>
</evidence>
<evidence type="ECO:0000256" key="2">
    <source>
        <dbReference type="ARBA" id="ARBA00004567"/>
    </source>
</evidence>
<keyword evidence="11" id="KW-0539">Nucleus</keyword>
<dbReference type="InterPro" id="IPR004870">
    <property type="entry name" value="Nucleoporin_Nup155"/>
</dbReference>
<dbReference type="GO" id="GO:0036228">
    <property type="term" value="P:protein localization to nuclear inner membrane"/>
    <property type="evidence" value="ECO:0007669"/>
    <property type="project" value="TreeGrafter"/>
</dbReference>
<dbReference type="Gene3D" id="1.25.40.440">
    <property type="entry name" value="Nucleoporin, helical domain, central subdomain"/>
    <property type="match status" value="1"/>
</dbReference>
<keyword evidence="16" id="KW-1185">Reference proteome</keyword>
<keyword evidence="6" id="KW-0509">mRNA transport</keyword>
<dbReference type="EMBL" id="LT853696">
    <property type="protein sequence ID" value="SMQ51185.1"/>
    <property type="molecule type" value="Genomic_DNA"/>
</dbReference>
<sequence length="1369" mass="152506">MATVAGPQTPQRPLPGAFMNTPQQPPPQGSTIFYNNAATLRQNMQQSVVEAQNTAAAAAHTTAPVERAARTINETLASEERFPELESYVLQGTSGGYELPTGPAWLPFQKLKMHDLPPRLLEQANHAGMGMQMGIFPALAHAWVALDNCLYLWDYSITNPEIVGFEESTQPITAVKLVAPKPGVFIEDIKHMIVICTSDTMTLLGVATQSTSTGAPTIALYNTKMSIPIRGINVSLIEYSRNTGRIFFCGSITDDIYEFHYQQDEGWFSGRCNRLCHTRTSSNFVAEKITSFGDMFTSSGPKNSWRQLVIDDTRNLMYTLSTTSEIKVWLIKDRIEGGLLRPMQSLLQNTGHFNSRMELLVGREVSLASISVVTAVEASKIGLVATTSTGCRLYLSLTRGYGNQADAQNPPSSMQVLHIRFPPSNPNAPPPQPQQGQTALTTYNQNPSSGQGDSQSRYLTPTTMSYRFAPGYWMAFQPHPNDPSKDRVFCAAPDSARLKNPQDPHQLKDRYGEYGQWIDLPANVQQVMSMTDTFGATNAPAGFGNELAVQYDVKSSEFAIVTSAGIQTFRRRRLVDIFAAMLKYGSSDDEGNEGDIKRFVRTYGRGETAATALAVACGQGMDVADSRIANVTDPDVIEKARRAFIEHGGKADYSANDVVDQGQAPIDSVRPSPRHEGMALYISRLVRSIWRATIIKEVLVPGAGAKLEPTIALTKLRSIQRDLTSLNEFLERNRSFIEGLAGPDALSRVNSRQEEIALQGEHRAMNSLLQLISSISEGISFVLVLFDERIEEILALLPDQSKQDARQLTFERLFVSPIGRELAKDLVKAIVNRNIANGSNVDSVAEALRRRCGSFCSADDVVIFKAQEQVKRGSEAGSTDAGRQLLNESHRLFKKVAGSLSYEHLKWAVERYVEMSFYAGAISLCLDVAAEKDKSRRAHAWLRDGKPEGDERKADFDAREQCYKLVFMTIVHLDASTANSPETVDGRHTLAGKRRSEAYDIVNCSDDTVFLTCLYDWYVGELAQPDRLLEINNPFVVEYLRKRSQDSRGHADLLWRYFAHQNDYLQSASVQLDIARSHFDISLEERIGYLSRARTNASTRQTALTDARQSKQKLLREVSDLLDIAQIQDEILSRIRADTRFTNETRPALVQELDSQILSVEILFNKYADGGGYHDLCILLYMVADHRNAADIKASWEQLITATDAEAPALHGRQRAPWEAVGEKVREMGRRLQTAPSTFPIPMLLPLLEKYADSCGSVNRPGDSWAVDVFLDLEIPHETILPILEMIYFGNEYPFEGQKRGLIAGKMVYLIDSWLKASERNGDRIPFGSEENLHMVTDCLATLVRSDHLDNYRKQQADILAASIHYARR</sequence>
<dbReference type="FunFam" id="1.25.40.440:FF:000001">
    <property type="entry name" value="Nuclear pore complex subunit"/>
    <property type="match status" value="1"/>
</dbReference>
<dbReference type="InterPro" id="IPR042538">
    <property type="entry name" value="Nucleoporin_Nup155_C_3"/>
</dbReference>
<evidence type="ECO:0000256" key="7">
    <source>
        <dbReference type="ARBA" id="ARBA00022927"/>
    </source>
</evidence>
<dbReference type="GO" id="GO:0006606">
    <property type="term" value="P:protein import into nucleus"/>
    <property type="evidence" value="ECO:0007669"/>
    <property type="project" value="TreeGrafter"/>
</dbReference>
<keyword evidence="10" id="KW-0472">Membrane</keyword>
<proteinExistence type="inferred from homology"/>
<comment type="subcellular location">
    <subcellularLocation>
        <location evidence="1">Nucleus membrane</location>
        <topology evidence="1">Peripheral membrane protein</topology>
        <orientation evidence="1">Cytoplasmic side</orientation>
    </subcellularLocation>
    <subcellularLocation>
        <location evidence="3">Nucleus membrane</location>
        <topology evidence="3">Peripheral membrane protein</topology>
        <orientation evidence="3">Nucleoplasmic side</orientation>
    </subcellularLocation>
    <subcellularLocation>
        <location evidence="2">Nucleus</location>
        <location evidence="2">Nuclear pore complex</location>
    </subcellularLocation>
</comment>
<evidence type="ECO:0000256" key="8">
    <source>
        <dbReference type="ARBA" id="ARBA00023010"/>
    </source>
</evidence>
<evidence type="ECO:0008006" key="17">
    <source>
        <dbReference type="Google" id="ProtNLM"/>
    </source>
</evidence>
<dbReference type="Pfam" id="PF03177">
    <property type="entry name" value="Nucleoporin_C"/>
    <property type="match status" value="1"/>
</dbReference>
<dbReference type="GO" id="GO:0051028">
    <property type="term" value="P:mRNA transport"/>
    <property type="evidence" value="ECO:0007669"/>
    <property type="project" value="UniProtKB-KW"/>
</dbReference>
<dbReference type="Gene3D" id="1.25.40.450">
    <property type="entry name" value="Nucleoporin, helical domain, N-terminal subdomain"/>
    <property type="match status" value="1"/>
</dbReference>
<keyword evidence="5" id="KW-0813">Transport</keyword>
<evidence type="ECO:0000256" key="1">
    <source>
        <dbReference type="ARBA" id="ARBA00004335"/>
    </source>
</evidence>
<evidence type="ECO:0000256" key="9">
    <source>
        <dbReference type="ARBA" id="ARBA00023132"/>
    </source>
</evidence>
<dbReference type="Gene3D" id="1.20.58.1780">
    <property type="match status" value="1"/>
</dbReference>
<evidence type="ECO:0000256" key="3">
    <source>
        <dbReference type="ARBA" id="ARBA00004620"/>
    </source>
</evidence>
<feature type="compositionally biased region" description="Pro residues" evidence="12">
    <location>
        <begin position="423"/>
        <end position="433"/>
    </location>
</feature>
<dbReference type="GO" id="GO:0051292">
    <property type="term" value="P:nuclear pore complex assembly"/>
    <property type="evidence" value="ECO:0007669"/>
    <property type="project" value="UniProtKB-ARBA"/>
</dbReference>
<dbReference type="InterPro" id="IPR007187">
    <property type="entry name" value="Nucleoporin_Nup133/Nup155_C"/>
</dbReference>
<feature type="region of interest" description="Disordered" evidence="12">
    <location>
        <begin position="420"/>
        <end position="458"/>
    </location>
</feature>
<dbReference type="InterPro" id="IPR042537">
    <property type="entry name" value="Nucleoporin_Nup155_C_2"/>
</dbReference>
<keyword evidence="8" id="KW-0811">Translocation</keyword>
<dbReference type="STRING" id="1276538.A0A1X7RUY0"/>
<gene>
    <name evidence="15" type="ORF">ZT3D7_G6338</name>
</gene>
<evidence type="ECO:0000313" key="16">
    <source>
        <dbReference type="Proteomes" id="UP000215127"/>
    </source>
</evidence>
<dbReference type="GO" id="GO:0017056">
    <property type="term" value="F:structural constituent of nuclear pore"/>
    <property type="evidence" value="ECO:0007669"/>
    <property type="project" value="InterPro"/>
</dbReference>
<evidence type="ECO:0000256" key="5">
    <source>
        <dbReference type="ARBA" id="ARBA00022448"/>
    </source>
</evidence>
<dbReference type="GO" id="GO:0000972">
    <property type="term" value="P:transcription-dependent tethering of RNA polymerase II gene DNA at nuclear periphery"/>
    <property type="evidence" value="ECO:0007669"/>
    <property type="project" value="TreeGrafter"/>
</dbReference>
<dbReference type="Pfam" id="PF08801">
    <property type="entry name" value="Nucleoporin_N"/>
    <property type="match status" value="1"/>
</dbReference>
<dbReference type="InterPro" id="IPR014908">
    <property type="entry name" value="Nucleoporin_Nup133/Nup155_N"/>
</dbReference>
<evidence type="ECO:0000259" key="13">
    <source>
        <dbReference type="Pfam" id="PF03177"/>
    </source>
</evidence>
<feature type="compositionally biased region" description="Polar residues" evidence="12">
    <location>
        <begin position="1"/>
        <end position="11"/>
    </location>
</feature>
<dbReference type="FunFam" id="1.25.40.450:FF:000002">
    <property type="entry name" value="Putative non-repetitive nucleoporin"/>
    <property type="match status" value="1"/>
</dbReference>
<evidence type="ECO:0000259" key="14">
    <source>
        <dbReference type="Pfam" id="PF08801"/>
    </source>
</evidence>
<evidence type="ECO:0000256" key="12">
    <source>
        <dbReference type="SAM" id="MobiDB-lite"/>
    </source>
</evidence>
<comment type="similarity">
    <text evidence="4">Belongs to the non-repetitive/WGA-negative nucleoporin family.</text>
</comment>
<accession>A0A1X7RUY0</accession>
<evidence type="ECO:0000313" key="15">
    <source>
        <dbReference type="EMBL" id="SMQ51185.1"/>
    </source>
</evidence>
<feature type="domain" description="Nucleoporin Nup133/Nup155-like C-terminal" evidence="13">
    <location>
        <begin position="672"/>
        <end position="1352"/>
    </location>
</feature>
<dbReference type="Proteomes" id="UP000215127">
    <property type="component" value="Chromosome 5"/>
</dbReference>